<dbReference type="AlphaFoldDB" id="A0A7W7KNE5"/>
<dbReference type="NCBIfam" id="TIGR02281">
    <property type="entry name" value="clan_AA_DTGA"/>
    <property type="match status" value="1"/>
</dbReference>
<evidence type="ECO:0000313" key="3">
    <source>
        <dbReference type="Proteomes" id="UP000566995"/>
    </source>
</evidence>
<dbReference type="Pfam" id="PF13975">
    <property type="entry name" value="gag-asp_proteas"/>
    <property type="match status" value="1"/>
</dbReference>
<dbReference type="Gene3D" id="2.40.70.10">
    <property type="entry name" value="Acid Proteases"/>
    <property type="match status" value="1"/>
</dbReference>
<feature type="signal peptide" evidence="1">
    <location>
        <begin position="1"/>
        <end position="22"/>
    </location>
</feature>
<gene>
    <name evidence="2" type="ORF">HNP46_004923</name>
</gene>
<dbReference type="InterPro" id="IPR011969">
    <property type="entry name" value="Clan_AA_Asp_peptidase_C"/>
</dbReference>
<keyword evidence="1" id="KW-0732">Signal</keyword>
<accession>A0A7W7KNE5</accession>
<dbReference type="Proteomes" id="UP000566995">
    <property type="component" value="Unassembled WGS sequence"/>
</dbReference>
<comment type="caution">
    <text evidence="2">The sequence shown here is derived from an EMBL/GenBank/DDBJ whole genome shotgun (WGS) entry which is preliminary data.</text>
</comment>
<dbReference type="GO" id="GO:0008233">
    <property type="term" value="F:peptidase activity"/>
    <property type="evidence" value="ECO:0007669"/>
    <property type="project" value="UniProtKB-KW"/>
</dbReference>
<dbReference type="InterPro" id="IPR021109">
    <property type="entry name" value="Peptidase_aspartic_dom_sf"/>
</dbReference>
<keyword evidence="2" id="KW-0645">Protease</keyword>
<sequence length="218" mass="22951">MLRLSALVSLSVCALAALAVLAAPQVQVVGLFPGAAVLSIDGQRKLVKVGQTGPEGVQVVSADSHKAVLRVGGVEQTYELSREYNTAGYAAPSARTEMSIARGTGGHYWVAGTINNQNAQFLVDTGATTVAMNEGQARRLGIDYRVGGTPMMASTASGTAKGWRVTLNSVKLGGVEVLGVEAIVLEGDFPTEILLGMSYLNRVGWREDQGMMYIQAKH</sequence>
<evidence type="ECO:0000313" key="2">
    <source>
        <dbReference type="EMBL" id="MBB4866022.1"/>
    </source>
</evidence>
<keyword evidence="2" id="KW-0378">Hydrolase</keyword>
<evidence type="ECO:0000256" key="1">
    <source>
        <dbReference type="SAM" id="SignalP"/>
    </source>
</evidence>
<protein>
    <submittedName>
        <fullName evidence="2">Aspartyl protease family protein</fullName>
    </submittedName>
</protein>
<feature type="chain" id="PRO_5030854455" evidence="1">
    <location>
        <begin position="23"/>
        <end position="218"/>
    </location>
</feature>
<dbReference type="RefSeq" id="WP_184594079.1">
    <property type="nucleotide sequence ID" value="NZ_JACHLI010000023.1"/>
</dbReference>
<proteinExistence type="predicted"/>
<name>A0A7W7KNE5_PSENT</name>
<dbReference type="EMBL" id="JACHLI010000023">
    <property type="protein sequence ID" value="MBB4866022.1"/>
    <property type="molecule type" value="Genomic_DNA"/>
</dbReference>
<organism evidence="2 3">
    <name type="scientific">Pseudomonas nitroreducens</name>
    <dbReference type="NCBI Taxonomy" id="46680"/>
    <lineage>
        <taxon>Bacteria</taxon>
        <taxon>Pseudomonadati</taxon>
        <taxon>Pseudomonadota</taxon>
        <taxon>Gammaproteobacteria</taxon>
        <taxon>Pseudomonadales</taxon>
        <taxon>Pseudomonadaceae</taxon>
        <taxon>Pseudomonas</taxon>
    </lineage>
</organism>
<dbReference type="SUPFAM" id="SSF50630">
    <property type="entry name" value="Acid proteases"/>
    <property type="match status" value="1"/>
</dbReference>
<dbReference type="GO" id="GO:0006508">
    <property type="term" value="P:proteolysis"/>
    <property type="evidence" value="ECO:0007669"/>
    <property type="project" value="UniProtKB-KW"/>
</dbReference>
<dbReference type="CDD" id="cd05483">
    <property type="entry name" value="retropepsin_like_bacteria"/>
    <property type="match status" value="1"/>
</dbReference>
<reference evidence="2 3" key="1">
    <citation type="submission" date="2020-08" db="EMBL/GenBank/DDBJ databases">
        <title>Functional genomics of gut bacteria from endangered species of beetles.</title>
        <authorList>
            <person name="Carlos-Shanley C."/>
        </authorList>
    </citation>
    <scope>NUCLEOTIDE SEQUENCE [LARGE SCALE GENOMIC DNA]</scope>
    <source>
        <strain evidence="2 3">S00179</strain>
    </source>
</reference>
<dbReference type="InterPro" id="IPR034122">
    <property type="entry name" value="Retropepsin-like_bacterial"/>
</dbReference>